<comment type="caution">
    <text evidence="1">The sequence shown here is derived from an EMBL/GenBank/DDBJ whole genome shotgun (WGS) entry which is preliminary data.</text>
</comment>
<gene>
    <name evidence="1" type="primary">A06g500180.1_BraROA</name>
    <name evidence="1" type="ORF">IGI04_021373</name>
</gene>
<evidence type="ECO:0000313" key="1">
    <source>
        <dbReference type="EMBL" id="KAG5391410.1"/>
    </source>
</evidence>
<dbReference type="EMBL" id="JADBGQ010000006">
    <property type="protein sequence ID" value="KAG5391410.1"/>
    <property type="molecule type" value="Genomic_DNA"/>
</dbReference>
<keyword evidence="2" id="KW-1185">Reference proteome</keyword>
<protein>
    <submittedName>
        <fullName evidence="1">Uncharacterized protein</fullName>
    </submittedName>
</protein>
<organism evidence="1 2">
    <name type="scientific">Brassica rapa subsp. trilocularis</name>
    <dbReference type="NCBI Taxonomy" id="1813537"/>
    <lineage>
        <taxon>Eukaryota</taxon>
        <taxon>Viridiplantae</taxon>
        <taxon>Streptophyta</taxon>
        <taxon>Embryophyta</taxon>
        <taxon>Tracheophyta</taxon>
        <taxon>Spermatophyta</taxon>
        <taxon>Magnoliopsida</taxon>
        <taxon>eudicotyledons</taxon>
        <taxon>Gunneridae</taxon>
        <taxon>Pentapetalae</taxon>
        <taxon>rosids</taxon>
        <taxon>malvids</taxon>
        <taxon>Brassicales</taxon>
        <taxon>Brassicaceae</taxon>
        <taxon>Brassiceae</taxon>
        <taxon>Brassica</taxon>
    </lineage>
</organism>
<sequence length="53" mass="6077">MEGSAVGLYLSGTSDHHRRTTQVPYRCLRNCKWWVNNAITTKPTKPNFVVNPM</sequence>
<accession>A0ABQ7LXW4</accession>
<dbReference type="Proteomes" id="UP000823674">
    <property type="component" value="Chromosome A06"/>
</dbReference>
<reference evidence="1 2" key="1">
    <citation type="submission" date="2021-03" db="EMBL/GenBank/DDBJ databases">
        <authorList>
            <person name="King G.J."/>
            <person name="Bancroft I."/>
            <person name="Baten A."/>
            <person name="Bloomfield J."/>
            <person name="Borpatragohain P."/>
            <person name="He Z."/>
            <person name="Irish N."/>
            <person name="Irwin J."/>
            <person name="Liu K."/>
            <person name="Mauleon R.P."/>
            <person name="Moore J."/>
            <person name="Morris R."/>
            <person name="Ostergaard L."/>
            <person name="Wang B."/>
            <person name="Wells R."/>
        </authorList>
    </citation>
    <scope>NUCLEOTIDE SEQUENCE [LARGE SCALE GENOMIC DNA]</scope>
    <source>
        <strain evidence="1">R-o-18</strain>
        <tissue evidence="1">Leaf</tissue>
    </source>
</reference>
<evidence type="ECO:0000313" key="2">
    <source>
        <dbReference type="Proteomes" id="UP000823674"/>
    </source>
</evidence>
<proteinExistence type="predicted"/>
<name>A0ABQ7LXW4_BRACM</name>